<gene>
    <name evidence="1" type="ORF">LOAG_10269</name>
</gene>
<dbReference type="AlphaFoldDB" id="A0A1S0TQR5"/>
<dbReference type="CTD" id="9947713"/>
<organism evidence="1">
    <name type="scientific">Loa loa</name>
    <name type="common">Eye worm</name>
    <name type="synonym">Filaria loa</name>
    <dbReference type="NCBI Taxonomy" id="7209"/>
    <lineage>
        <taxon>Eukaryota</taxon>
        <taxon>Metazoa</taxon>
        <taxon>Ecdysozoa</taxon>
        <taxon>Nematoda</taxon>
        <taxon>Chromadorea</taxon>
        <taxon>Rhabditida</taxon>
        <taxon>Spirurina</taxon>
        <taxon>Spiruromorpha</taxon>
        <taxon>Filarioidea</taxon>
        <taxon>Onchocercidae</taxon>
        <taxon>Loa</taxon>
    </lineage>
</organism>
<dbReference type="EMBL" id="JH712231">
    <property type="protein sequence ID" value="EFO18226.1"/>
    <property type="molecule type" value="Genomic_DNA"/>
</dbReference>
<reference evidence="1" key="1">
    <citation type="submission" date="2012-04" db="EMBL/GenBank/DDBJ databases">
        <title>The Genome Sequence of Loa loa.</title>
        <authorList>
            <consortium name="The Broad Institute Genome Sequencing Platform"/>
            <consortium name="Broad Institute Genome Sequencing Center for Infectious Disease"/>
            <person name="Nutman T.B."/>
            <person name="Fink D.L."/>
            <person name="Russ C."/>
            <person name="Young S."/>
            <person name="Zeng Q."/>
            <person name="Gargeya S."/>
            <person name="Alvarado L."/>
            <person name="Berlin A."/>
            <person name="Chapman S.B."/>
            <person name="Chen Z."/>
            <person name="Freedman E."/>
            <person name="Gellesch M."/>
            <person name="Goldberg J."/>
            <person name="Griggs A."/>
            <person name="Gujja S."/>
            <person name="Heilman E.R."/>
            <person name="Heiman D."/>
            <person name="Howarth C."/>
            <person name="Mehta T."/>
            <person name="Neiman D."/>
            <person name="Pearson M."/>
            <person name="Roberts A."/>
            <person name="Saif S."/>
            <person name="Shea T."/>
            <person name="Shenoy N."/>
            <person name="Sisk P."/>
            <person name="Stolte C."/>
            <person name="Sykes S."/>
            <person name="White J."/>
            <person name="Yandava C."/>
            <person name="Haas B."/>
            <person name="Henn M.R."/>
            <person name="Nusbaum C."/>
            <person name="Birren B."/>
        </authorList>
    </citation>
    <scope>NUCLEOTIDE SEQUENCE [LARGE SCALE GENOMIC DNA]</scope>
</reference>
<dbReference type="RefSeq" id="XP_003145844.1">
    <property type="nucleotide sequence ID" value="XM_003145796.1"/>
</dbReference>
<proteinExistence type="predicted"/>
<name>A0A1S0TQR5_LOALO</name>
<accession>A0A1S0TQR5</accession>
<dbReference type="InParanoid" id="A0A1S0TQR5"/>
<sequence length="112" mass="12940">MEIDVNAGNENKAKLVPGRELLHVIRKTISNKLVQSQIYLSGTNFKETRNQNHHDDHIKILHRWFVKNHTQSKYNCVRTVCMAVRGSLESVSCWIGSMWFATSAPRELEHIP</sequence>
<protein>
    <submittedName>
        <fullName evidence="1">Uncharacterized protein</fullName>
    </submittedName>
</protein>
<dbReference type="KEGG" id="loa:LOAG_10269"/>
<evidence type="ECO:0000313" key="1">
    <source>
        <dbReference type="EMBL" id="EFO18226.1"/>
    </source>
</evidence>
<dbReference type="GeneID" id="9947713"/>